<name>A0A7I4XZQ9_HAECO</name>
<protein>
    <submittedName>
        <fullName evidence="3">Cystatin domain-containing protein</fullName>
    </submittedName>
</protein>
<evidence type="ECO:0000313" key="2">
    <source>
        <dbReference type="Proteomes" id="UP000025227"/>
    </source>
</evidence>
<organism evidence="2 3">
    <name type="scientific">Haemonchus contortus</name>
    <name type="common">Barber pole worm</name>
    <dbReference type="NCBI Taxonomy" id="6289"/>
    <lineage>
        <taxon>Eukaryota</taxon>
        <taxon>Metazoa</taxon>
        <taxon>Ecdysozoa</taxon>
        <taxon>Nematoda</taxon>
        <taxon>Chromadorea</taxon>
        <taxon>Rhabditida</taxon>
        <taxon>Rhabditina</taxon>
        <taxon>Rhabditomorpha</taxon>
        <taxon>Strongyloidea</taxon>
        <taxon>Trichostrongylidae</taxon>
        <taxon>Haemonchus</taxon>
    </lineage>
</organism>
<reference evidence="3" key="1">
    <citation type="submission" date="2020-12" db="UniProtKB">
        <authorList>
            <consortium name="WormBaseParasite"/>
        </authorList>
    </citation>
    <scope>IDENTIFICATION</scope>
    <source>
        <strain evidence="3">MHco3</strain>
    </source>
</reference>
<dbReference type="OrthoDB" id="5787458at2759"/>
<keyword evidence="1" id="KW-0732">Signal</keyword>
<keyword evidence="2" id="KW-1185">Reference proteome</keyword>
<sequence length="141" mass="16272">NIPTYVMKGLFYLTLVFIVDCATTGKKVRVPDSDPTLQDLIYRSAVPRSNEQIHDKVWWLPFVGNYQASKVTVLTAGKQYSTYAFQLILQKSQCDKYRIPISSLKKCQPVAQSSHRVLCHVTLAWFERDWSSIEMENYCSK</sequence>
<evidence type="ECO:0000313" key="3">
    <source>
        <dbReference type="WBParaSite" id="HCON_00035820-00001"/>
    </source>
</evidence>
<dbReference type="AlphaFoldDB" id="A0A7I4XZQ9"/>
<dbReference type="WBParaSite" id="HCON_00035820-00001">
    <property type="protein sequence ID" value="HCON_00035820-00001"/>
    <property type="gene ID" value="HCON_00035820"/>
</dbReference>
<proteinExistence type="predicted"/>
<feature type="chain" id="PRO_5035429344" evidence="1">
    <location>
        <begin position="22"/>
        <end position="141"/>
    </location>
</feature>
<accession>A0A7I4XZQ9</accession>
<evidence type="ECO:0000256" key="1">
    <source>
        <dbReference type="SAM" id="SignalP"/>
    </source>
</evidence>
<dbReference type="Proteomes" id="UP000025227">
    <property type="component" value="Unplaced"/>
</dbReference>
<feature type="signal peptide" evidence="1">
    <location>
        <begin position="1"/>
        <end position="21"/>
    </location>
</feature>